<dbReference type="OrthoDB" id="9949770at2759"/>
<dbReference type="AlphaFoldDB" id="A0A8T2MX60"/>
<gene>
    <name evidence="2" type="ORF">JZ751_014642</name>
</gene>
<accession>A0A8T2MX60</accession>
<organism evidence="2 3">
    <name type="scientific">Albula glossodonta</name>
    <name type="common">roundjaw bonefish</name>
    <dbReference type="NCBI Taxonomy" id="121402"/>
    <lineage>
        <taxon>Eukaryota</taxon>
        <taxon>Metazoa</taxon>
        <taxon>Chordata</taxon>
        <taxon>Craniata</taxon>
        <taxon>Vertebrata</taxon>
        <taxon>Euteleostomi</taxon>
        <taxon>Actinopterygii</taxon>
        <taxon>Neopterygii</taxon>
        <taxon>Teleostei</taxon>
        <taxon>Albuliformes</taxon>
        <taxon>Albulidae</taxon>
        <taxon>Albula</taxon>
    </lineage>
</organism>
<evidence type="ECO:0000313" key="3">
    <source>
        <dbReference type="Proteomes" id="UP000824540"/>
    </source>
</evidence>
<feature type="compositionally biased region" description="Low complexity" evidence="1">
    <location>
        <begin position="106"/>
        <end position="116"/>
    </location>
</feature>
<dbReference type="EMBL" id="JAFBMS010000237">
    <property type="protein sequence ID" value="KAG9332544.1"/>
    <property type="molecule type" value="Genomic_DNA"/>
</dbReference>
<feature type="region of interest" description="Disordered" evidence="1">
    <location>
        <begin position="94"/>
        <end position="133"/>
    </location>
</feature>
<proteinExistence type="predicted"/>
<comment type="caution">
    <text evidence="2">The sequence shown here is derived from an EMBL/GenBank/DDBJ whole genome shotgun (WGS) entry which is preliminary data.</text>
</comment>
<name>A0A8T2MX60_9TELE</name>
<evidence type="ECO:0000313" key="2">
    <source>
        <dbReference type="EMBL" id="KAG9332544.1"/>
    </source>
</evidence>
<evidence type="ECO:0000256" key="1">
    <source>
        <dbReference type="SAM" id="MobiDB-lite"/>
    </source>
</evidence>
<sequence>MWGAGSAEGWRENDSVRSFASSRQAVPRAMMRGLGLCAYLALLVAVSVTCQGRGFDELQELPQEESDGEGQDVERDLVSINILNRHGVEVLGQYQPLIRKSRSRRPPSSGGPKRSPQGARYALSLDVPTNILN</sequence>
<feature type="non-terminal residue" evidence="2">
    <location>
        <position position="1"/>
    </location>
</feature>
<dbReference type="Proteomes" id="UP000824540">
    <property type="component" value="Unassembled WGS sequence"/>
</dbReference>
<protein>
    <submittedName>
        <fullName evidence="2">Uncharacterized protein</fullName>
    </submittedName>
</protein>
<reference evidence="2" key="1">
    <citation type="thesis" date="2021" institute="BYU ScholarsArchive" country="Provo, UT, USA">
        <title>Applications of and Algorithms for Genome Assembly and Genomic Analyses with an Emphasis on Marine Teleosts.</title>
        <authorList>
            <person name="Pickett B.D."/>
        </authorList>
    </citation>
    <scope>NUCLEOTIDE SEQUENCE</scope>
    <source>
        <strain evidence="2">HI-2016</strain>
    </source>
</reference>
<keyword evidence="3" id="KW-1185">Reference proteome</keyword>